<dbReference type="PANTHER" id="PTHR30204:SF94">
    <property type="entry name" value="HEAVY METAL-DEPENDENT TRANSCRIPTIONAL REGULATOR HI_0293-RELATED"/>
    <property type="match status" value="1"/>
</dbReference>
<dbReference type="InterPro" id="IPR000551">
    <property type="entry name" value="MerR-type_HTH_dom"/>
</dbReference>
<evidence type="ECO:0000259" key="4">
    <source>
        <dbReference type="PROSITE" id="PS50937"/>
    </source>
</evidence>
<keyword evidence="3" id="KW-0804">Transcription</keyword>
<dbReference type="SUPFAM" id="SSF46955">
    <property type="entry name" value="Putative DNA-binding domain"/>
    <property type="match status" value="1"/>
</dbReference>
<sequence length="150" mass="16421">MRMTVGAAAEAAGVSAKAVRLWEAKGLLPAAERTQAGYRVFTENDLDVLRFVRQAKTLGLHLDEIKEILDLQRGGEQPCGRVLALLDAHLADIDQRLRDLNRLRQSLSRARATATSARRHGQNAVVCQIIEAPSEGGRRPKDQGSACGRR</sequence>
<evidence type="ECO:0000313" key="5">
    <source>
        <dbReference type="EMBL" id="MBP2371421.1"/>
    </source>
</evidence>
<organism evidence="5 6">
    <name type="scientific">Pseudonocardia parietis</name>
    <dbReference type="NCBI Taxonomy" id="570936"/>
    <lineage>
        <taxon>Bacteria</taxon>
        <taxon>Bacillati</taxon>
        <taxon>Actinomycetota</taxon>
        <taxon>Actinomycetes</taxon>
        <taxon>Pseudonocardiales</taxon>
        <taxon>Pseudonocardiaceae</taxon>
        <taxon>Pseudonocardia</taxon>
    </lineage>
</organism>
<keyword evidence="2 5" id="KW-0238">DNA-binding</keyword>
<evidence type="ECO:0000256" key="2">
    <source>
        <dbReference type="ARBA" id="ARBA00023125"/>
    </source>
</evidence>
<dbReference type="Pfam" id="PF00376">
    <property type="entry name" value="MerR"/>
    <property type="match status" value="1"/>
</dbReference>
<keyword evidence="1" id="KW-0805">Transcription regulation</keyword>
<reference evidence="5 6" key="1">
    <citation type="submission" date="2021-03" db="EMBL/GenBank/DDBJ databases">
        <title>Sequencing the genomes of 1000 actinobacteria strains.</title>
        <authorList>
            <person name="Klenk H.-P."/>
        </authorList>
    </citation>
    <scope>NUCLEOTIDE SEQUENCE [LARGE SCALE GENOMIC DNA]</scope>
    <source>
        <strain evidence="5 6">DSM 45256</strain>
    </source>
</reference>
<feature type="domain" description="HTH merR-type" evidence="4">
    <location>
        <begin position="1"/>
        <end position="71"/>
    </location>
</feature>
<dbReference type="InterPro" id="IPR015358">
    <property type="entry name" value="Tscrpt_reg_MerR_DNA-bd"/>
</dbReference>
<dbReference type="InterPro" id="IPR009061">
    <property type="entry name" value="DNA-bd_dom_put_sf"/>
</dbReference>
<dbReference type="PROSITE" id="PS50937">
    <property type="entry name" value="HTH_MERR_2"/>
    <property type="match status" value="1"/>
</dbReference>
<accession>A0ABS4W5G0</accession>
<dbReference type="InterPro" id="IPR047057">
    <property type="entry name" value="MerR_fam"/>
</dbReference>
<name>A0ABS4W5G0_9PSEU</name>
<keyword evidence="6" id="KW-1185">Reference proteome</keyword>
<dbReference type="PANTHER" id="PTHR30204">
    <property type="entry name" value="REDOX-CYCLING DRUG-SENSING TRANSCRIPTIONAL ACTIVATOR SOXR"/>
    <property type="match status" value="1"/>
</dbReference>
<dbReference type="Proteomes" id="UP001519295">
    <property type="component" value="Unassembled WGS sequence"/>
</dbReference>
<dbReference type="PROSITE" id="PS00552">
    <property type="entry name" value="HTH_MERR_1"/>
    <property type="match status" value="1"/>
</dbReference>
<protein>
    <submittedName>
        <fullName evidence="5">DNA-binding transcriptional MerR regulator</fullName>
    </submittedName>
</protein>
<proteinExistence type="predicted"/>
<gene>
    <name evidence="5" type="ORF">JOF36_007194</name>
</gene>
<dbReference type="Gene3D" id="1.10.1660.10">
    <property type="match status" value="1"/>
</dbReference>
<evidence type="ECO:0000256" key="3">
    <source>
        <dbReference type="ARBA" id="ARBA00023163"/>
    </source>
</evidence>
<comment type="caution">
    <text evidence="5">The sequence shown here is derived from an EMBL/GenBank/DDBJ whole genome shotgun (WGS) entry which is preliminary data.</text>
</comment>
<dbReference type="Pfam" id="PF09278">
    <property type="entry name" value="MerR-DNA-bind"/>
    <property type="match status" value="1"/>
</dbReference>
<evidence type="ECO:0000313" key="6">
    <source>
        <dbReference type="Proteomes" id="UP001519295"/>
    </source>
</evidence>
<evidence type="ECO:0000256" key="1">
    <source>
        <dbReference type="ARBA" id="ARBA00023015"/>
    </source>
</evidence>
<dbReference type="EMBL" id="JAGINU010000002">
    <property type="protein sequence ID" value="MBP2371421.1"/>
    <property type="molecule type" value="Genomic_DNA"/>
</dbReference>
<dbReference type="SMART" id="SM00422">
    <property type="entry name" value="HTH_MERR"/>
    <property type="match status" value="1"/>
</dbReference>
<dbReference type="PRINTS" id="PR00040">
    <property type="entry name" value="HTHMERR"/>
</dbReference>
<dbReference type="GO" id="GO:0003677">
    <property type="term" value="F:DNA binding"/>
    <property type="evidence" value="ECO:0007669"/>
    <property type="project" value="UniProtKB-KW"/>
</dbReference>